<evidence type="ECO:0000256" key="6">
    <source>
        <dbReference type="ARBA" id="ARBA00025643"/>
    </source>
</evidence>
<evidence type="ECO:0000256" key="3">
    <source>
        <dbReference type="ARBA" id="ARBA00014754"/>
    </source>
</evidence>
<sequence>MKTIPSDNTFRWSTLTLLTILLWSFSHASLASIDPKQQSHASIQDAVRTFLLHQTTDLPQKITIEVARLDHRLRLSLCDEGLETFNPPSAKKQGKTTVGVRCAKPKPWTLYVSANIGVTGRVVAAKRDMPRGQAITLDDVELVERDLNHQLRGHFDSLDQVVGRTLKRSIRRDRVVTPNLLVVNKTIKRGEEVTILAGNGSIQVRVKGRALSNGNPGDLIKVQNLASKKKLEVRILSVGLVKAD</sequence>
<dbReference type="NCBIfam" id="TIGR03170">
    <property type="entry name" value="flgA_cterm"/>
    <property type="match status" value="1"/>
</dbReference>
<comment type="similarity">
    <text evidence="2 7">Belongs to the FlgA family.</text>
</comment>
<dbReference type="GO" id="GO:0042597">
    <property type="term" value="C:periplasmic space"/>
    <property type="evidence" value="ECO:0007669"/>
    <property type="project" value="UniProtKB-SubCell"/>
</dbReference>
<evidence type="ECO:0000259" key="8">
    <source>
        <dbReference type="SMART" id="SM00858"/>
    </source>
</evidence>
<proteinExistence type="inferred from homology"/>
<dbReference type="InterPro" id="IPR041231">
    <property type="entry name" value="FlgA_N"/>
</dbReference>
<dbReference type="EMBL" id="QFXE01000014">
    <property type="protein sequence ID" value="RDH85094.1"/>
    <property type="molecule type" value="Genomic_DNA"/>
</dbReference>
<evidence type="ECO:0000256" key="1">
    <source>
        <dbReference type="ARBA" id="ARBA00004418"/>
    </source>
</evidence>
<gene>
    <name evidence="9" type="ORF">DIZ78_11795</name>
</gene>
<keyword evidence="9" id="KW-0969">Cilium</keyword>
<evidence type="ECO:0000256" key="4">
    <source>
        <dbReference type="ARBA" id="ARBA00022729"/>
    </source>
</evidence>
<dbReference type="CDD" id="cd11614">
    <property type="entry name" value="SAF_CpaB_FlgA_like"/>
    <property type="match status" value="1"/>
</dbReference>
<dbReference type="Pfam" id="PF13144">
    <property type="entry name" value="ChapFlgA"/>
    <property type="match status" value="1"/>
</dbReference>
<dbReference type="GO" id="GO:0044780">
    <property type="term" value="P:bacterial-type flagellum assembly"/>
    <property type="evidence" value="ECO:0007669"/>
    <property type="project" value="InterPro"/>
</dbReference>
<feature type="domain" description="SAF" evidence="8">
    <location>
        <begin position="120"/>
        <end position="182"/>
    </location>
</feature>
<dbReference type="Pfam" id="PF17656">
    <property type="entry name" value="ChapFlgA_N"/>
    <property type="match status" value="1"/>
</dbReference>
<evidence type="ECO:0000313" key="9">
    <source>
        <dbReference type="EMBL" id="RDH85094.1"/>
    </source>
</evidence>
<dbReference type="Gene3D" id="2.30.30.760">
    <property type="match status" value="1"/>
</dbReference>
<keyword evidence="10" id="KW-1185">Reference proteome</keyword>
<evidence type="ECO:0000313" key="10">
    <source>
        <dbReference type="Proteomes" id="UP000254771"/>
    </source>
</evidence>
<dbReference type="PANTHER" id="PTHR36307:SF1">
    <property type="entry name" value="FLAGELLA BASAL BODY P-RING FORMATION PROTEIN FLGA"/>
    <property type="match status" value="1"/>
</dbReference>
<accession>A0A370DL49</accession>
<name>A0A370DL49_9GAMM</name>
<reference evidence="9 10" key="1">
    <citation type="journal article" date="2018" name="ISME J.">
        <title>Endosymbiont genomes yield clues of tubeworm success.</title>
        <authorList>
            <person name="Li Y."/>
            <person name="Liles M.R."/>
            <person name="Halanych K.M."/>
        </authorList>
    </citation>
    <scope>NUCLEOTIDE SEQUENCE [LARGE SCALE GENOMIC DNA]</scope>
    <source>
        <strain evidence="9">A1462</strain>
    </source>
</reference>
<organism evidence="9 10">
    <name type="scientific">endosymbiont of Escarpia spicata</name>
    <dbReference type="NCBI Taxonomy" id="2200908"/>
    <lineage>
        <taxon>Bacteria</taxon>
        <taxon>Pseudomonadati</taxon>
        <taxon>Pseudomonadota</taxon>
        <taxon>Gammaproteobacteria</taxon>
        <taxon>sulfur-oxidizing symbionts</taxon>
    </lineage>
</organism>
<comment type="subcellular location">
    <subcellularLocation>
        <location evidence="1 7">Periplasm</location>
    </subcellularLocation>
</comment>
<dbReference type="InterPro" id="IPR013974">
    <property type="entry name" value="SAF"/>
</dbReference>
<protein>
    <recommendedName>
        <fullName evidence="3 7">Flagella basal body P-ring formation protein FlgA</fullName>
    </recommendedName>
</protein>
<evidence type="ECO:0000256" key="2">
    <source>
        <dbReference type="ARBA" id="ARBA00010474"/>
    </source>
</evidence>
<dbReference type="InterPro" id="IPR017585">
    <property type="entry name" value="SAF_FlgA"/>
</dbReference>
<keyword evidence="9" id="KW-0282">Flagellum</keyword>
<dbReference type="SMART" id="SM00858">
    <property type="entry name" value="SAF"/>
    <property type="match status" value="1"/>
</dbReference>
<keyword evidence="7" id="KW-1005">Bacterial flagellum biogenesis</keyword>
<dbReference type="PANTHER" id="PTHR36307">
    <property type="entry name" value="FLAGELLA BASAL BODY P-RING FORMATION PROTEIN FLGA"/>
    <property type="match status" value="1"/>
</dbReference>
<evidence type="ECO:0000256" key="7">
    <source>
        <dbReference type="RuleBase" id="RU362063"/>
    </source>
</evidence>
<dbReference type="AlphaFoldDB" id="A0A370DL49"/>
<dbReference type="Gene3D" id="3.90.1210.10">
    <property type="entry name" value="Antifreeze-like/N-acetylneuraminic acid synthase C-terminal domain"/>
    <property type="match status" value="1"/>
</dbReference>
<comment type="function">
    <text evidence="6 7">Involved in the assembly process of the P-ring formation. It may associate with FlgF on the rod constituting a structure essential for the P-ring assembly or may act as a modulator protein for the P-ring assembly.</text>
</comment>
<keyword evidence="5 7" id="KW-0574">Periplasm</keyword>
<dbReference type="Proteomes" id="UP000254771">
    <property type="component" value="Unassembled WGS sequence"/>
</dbReference>
<keyword evidence="9" id="KW-0966">Cell projection</keyword>
<evidence type="ECO:0000256" key="5">
    <source>
        <dbReference type="ARBA" id="ARBA00022764"/>
    </source>
</evidence>
<keyword evidence="4" id="KW-0732">Signal</keyword>
<dbReference type="InterPro" id="IPR039246">
    <property type="entry name" value="Flagellar_FlgA"/>
</dbReference>
<comment type="caution">
    <text evidence="9">The sequence shown here is derived from an EMBL/GenBank/DDBJ whole genome shotgun (WGS) entry which is preliminary data.</text>
</comment>